<keyword evidence="3" id="KW-1185">Reference proteome</keyword>
<protein>
    <submittedName>
        <fullName evidence="2">Uncharacterized protein</fullName>
    </submittedName>
</protein>
<dbReference type="EMBL" id="CYSE01000014">
    <property type="protein sequence ID" value="CUH82504.1"/>
    <property type="molecule type" value="Genomic_DNA"/>
</dbReference>
<evidence type="ECO:0000313" key="3">
    <source>
        <dbReference type="Proteomes" id="UP000054935"/>
    </source>
</evidence>
<sequence>MIFRVFFVLVGLGLIGGATYLGAQGIGGESQDVPGRGSVRIGSSGGYYAGGSVK</sequence>
<feature type="region of interest" description="Disordered" evidence="1">
    <location>
        <begin position="29"/>
        <end position="54"/>
    </location>
</feature>
<feature type="compositionally biased region" description="Gly residues" evidence="1">
    <location>
        <begin position="43"/>
        <end position="54"/>
    </location>
</feature>
<name>A0A0P1GKG0_9RHOB</name>
<dbReference type="AlphaFoldDB" id="A0A0P1GKG0"/>
<accession>A0A0P1GKG0</accession>
<proteinExistence type="predicted"/>
<dbReference type="STRING" id="441103.TRN7648_04046"/>
<dbReference type="RefSeq" id="WP_159452528.1">
    <property type="nucleotide sequence ID" value="NZ_CYSE01000014.1"/>
</dbReference>
<evidence type="ECO:0000256" key="1">
    <source>
        <dbReference type="SAM" id="MobiDB-lite"/>
    </source>
</evidence>
<evidence type="ECO:0000313" key="2">
    <source>
        <dbReference type="EMBL" id="CUH82504.1"/>
    </source>
</evidence>
<reference evidence="2 3" key="1">
    <citation type="submission" date="2015-09" db="EMBL/GenBank/DDBJ databases">
        <authorList>
            <consortium name="Swine Surveillance"/>
        </authorList>
    </citation>
    <scope>NUCLEOTIDE SEQUENCE [LARGE SCALE GENOMIC DNA]</scope>
    <source>
        <strain evidence="2 3">CECT 7648</strain>
    </source>
</reference>
<organism evidence="2 3">
    <name type="scientific">Tropicibacter naphthalenivorans</name>
    <dbReference type="NCBI Taxonomy" id="441103"/>
    <lineage>
        <taxon>Bacteria</taxon>
        <taxon>Pseudomonadati</taxon>
        <taxon>Pseudomonadota</taxon>
        <taxon>Alphaproteobacteria</taxon>
        <taxon>Rhodobacterales</taxon>
        <taxon>Roseobacteraceae</taxon>
        <taxon>Tropicibacter</taxon>
    </lineage>
</organism>
<dbReference type="Proteomes" id="UP000054935">
    <property type="component" value="Unassembled WGS sequence"/>
</dbReference>
<gene>
    <name evidence="2" type="ORF">TRN7648_04046</name>
</gene>